<feature type="transmembrane region" description="Helical" evidence="1">
    <location>
        <begin position="225"/>
        <end position="253"/>
    </location>
</feature>
<dbReference type="RefSeq" id="XP_011389894.1">
    <property type="nucleotide sequence ID" value="XM_011391592.1"/>
</dbReference>
<dbReference type="Proteomes" id="UP000000561">
    <property type="component" value="Chromosome 9"/>
</dbReference>
<keyword evidence="1" id="KW-0812">Transmembrane</keyword>
<dbReference type="VEuPathDB" id="FungiDB:UMAG_03424"/>
<dbReference type="GeneID" id="23563881"/>
<dbReference type="KEGG" id="uma:UMAG_03424"/>
<sequence>MSEPRIPWSPALSSTSSTASTTATIIDSSPNPKSVSNLFKQLKYLVIGLTLSLYLQVPQHLSDAVSLGVSSVSAKLALLSLALLVVTLAIFTHIVLLPARGFAVNYVDWKSDVRLATSIPALTVCILLGWSSLLITLSPLGAPLPPSSGIHERLAQAAQLVNSRSLLAQINTLPTTYFSSSTREISWDKLSSLLSLSSSSSSTLHTYFDQLSARADQWSHANLRAIGWTGALIASISTYLAAFGTIGIIGFLAPDNRPSKHKSF</sequence>
<dbReference type="OMA" id="NIKVIGW"/>
<evidence type="ECO:0000313" key="2">
    <source>
        <dbReference type="EMBL" id="KIS68326.1"/>
    </source>
</evidence>
<feature type="transmembrane region" description="Helical" evidence="1">
    <location>
        <begin position="77"/>
        <end position="103"/>
    </location>
</feature>
<evidence type="ECO:0000256" key="1">
    <source>
        <dbReference type="SAM" id="Phobius"/>
    </source>
</evidence>
<dbReference type="AlphaFoldDB" id="A0A0D1DXI3"/>
<keyword evidence="1" id="KW-0472">Membrane</keyword>
<keyword evidence="3" id="KW-1185">Reference proteome</keyword>
<feature type="transmembrane region" description="Helical" evidence="1">
    <location>
        <begin position="115"/>
        <end position="137"/>
    </location>
</feature>
<dbReference type="eggNOG" id="ENOG502TEM9">
    <property type="taxonomic scope" value="Eukaryota"/>
</dbReference>
<evidence type="ECO:0000313" key="3">
    <source>
        <dbReference type="Proteomes" id="UP000000561"/>
    </source>
</evidence>
<proteinExistence type="predicted"/>
<dbReference type="OrthoDB" id="3187264at2759"/>
<reference evidence="2 3" key="1">
    <citation type="journal article" date="2006" name="Nature">
        <title>Insights from the genome of the biotrophic fungal plant pathogen Ustilago maydis.</title>
        <authorList>
            <person name="Kamper J."/>
            <person name="Kahmann R."/>
            <person name="Bolker M."/>
            <person name="Ma L.J."/>
            <person name="Brefort T."/>
            <person name="Saville B.J."/>
            <person name="Banuett F."/>
            <person name="Kronstad J.W."/>
            <person name="Gold S.E."/>
            <person name="Muller O."/>
            <person name="Perlin M.H."/>
            <person name="Wosten H.A."/>
            <person name="de Vries R."/>
            <person name="Ruiz-Herrera J."/>
            <person name="Reynaga-Pena C.G."/>
            <person name="Snetselaar K."/>
            <person name="McCann M."/>
            <person name="Perez-Martin J."/>
            <person name="Feldbrugge M."/>
            <person name="Basse C.W."/>
            <person name="Steinberg G."/>
            <person name="Ibeas J.I."/>
            <person name="Holloman W."/>
            <person name="Guzman P."/>
            <person name="Farman M."/>
            <person name="Stajich J.E."/>
            <person name="Sentandreu R."/>
            <person name="Gonzalez-Prieto J.M."/>
            <person name="Kennell J.C."/>
            <person name="Molina L."/>
            <person name="Schirawski J."/>
            <person name="Mendoza-Mendoza A."/>
            <person name="Greilinger D."/>
            <person name="Munch K."/>
            <person name="Rossel N."/>
            <person name="Scherer M."/>
            <person name="Vranes M."/>
            <person name="Ladendorf O."/>
            <person name="Vincon V."/>
            <person name="Fuchs U."/>
            <person name="Sandrock B."/>
            <person name="Meng S."/>
            <person name="Ho E.C."/>
            <person name="Cahill M.J."/>
            <person name="Boyce K.J."/>
            <person name="Klose J."/>
            <person name="Klosterman S.J."/>
            <person name="Deelstra H.J."/>
            <person name="Ortiz-Castellanos L."/>
            <person name="Li W."/>
            <person name="Sanchez-Alonso P."/>
            <person name="Schreier P.H."/>
            <person name="Hauser-Hahn I."/>
            <person name="Vaupel M."/>
            <person name="Koopmann E."/>
            <person name="Friedrich G."/>
            <person name="Voss H."/>
            <person name="Schluter T."/>
            <person name="Margolis J."/>
            <person name="Platt D."/>
            <person name="Swimmer C."/>
            <person name="Gnirke A."/>
            <person name="Chen F."/>
            <person name="Vysotskaia V."/>
            <person name="Mannhaupt G."/>
            <person name="Guldener U."/>
            <person name="Munsterkotter M."/>
            <person name="Haase D."/>
            <person name="Oesterheld M."/>
            <person name="Mewes H.W."/>
            <person name="Mauceli E.W."/>
            <person name="DeCaprio D."/>
            <person name="Wade C.M."/>
            <person name="Butler J."/>
            <person name="Young S."/>
            <person name="Jaffe D.B."/>
            <person name="Calvo S."/>
            <person name="Nusbaum C."/>
            <person name="Galagan J."/>
            <person name="Birren B.W."/>
        </authorList>
    </citation>
    <scope>NUCLEOTIDE SEQUENCE [LARGE SCALE GENOMIC DNA]</scope>
    <source>
        <strain evidence="3">DSM 14603 / FGSC 9021 / UM521</strain>
    </source>
</reference>
<gene>
    <name evidence="2" type="ORF">UMAG_03424</name>
</gene>
<organism evidence="2 3">
    <name type="scientific">Mycosarcoma maydis</name>
    <name type="common">Corn smut fungus</name>
    <name type="synonym">Ustilago maydis</name>
    <dbReference type="NCBI Taxonomy" id="5270"/>
    <lineage>
        <taxon>Eukaryota</taxon>
        <taxon>Fungi</taxon>
        <taxon>Dikarya</taxon>
        <taxon>Basidiomycota</taxon>
        <taxon>Ustilaginomycotina</taxon>
        <taxon>Ustilaginomycetes</taxon>
        <taxon>Ustilaginales</taxon>
        <taxon>Ustilaginaceae</taxon>
        <taxon>Mycosarcoma</taxon>
    </lineage>
</organism>
<dbReference type="InParanoid" id="A0A0D1DXI3"/>
<name>A0A0D1DXI3_MYCMD</name>
<accession>A0A0D1DXI3</accession>
<keyword evidence="1" id="KW-1133">Transmembrane helix</keyword>
<dbReference type="EMBL" id="CM003148">
    <property type="protein sequence ID" value="KIS68326.1"/>
    <property type="molecule type" value="Genomic_DNA"/>
</dbReference>
<protein>
    <submittedName>
        <fullName evidence="2">Uncharacterized protein</fullName>
    </submittedName>
</protein>